<evidence type="ECO:0000256" key="1">
    <source>
        <dbReference type="SAM" id="MobiDB-lite"/>
    </source>
</evidence>
<sequence length="133" mass="15002">MRHLPRRRFRLCVTFFLIKKKQKSDKNRDTEPPKMAMGANRSSAKGHPALRWRLHFVGIKTREPRLPRQPLGPCSGLSTVKMRQGPIGRPTLFPYCAVYSKMNACCGRVWSGWPTVQAGGSSLVFLLHIPSGT</sequence>
<gene>
    <name evidence="2" type="ORF">pclt_cds_705</name>
</gene>
<name>A0A4D6EIN7_9VIRU</name>
<dbReference type="Proteomes" id="UP001237152">
    <property type="component" value="Segment"/>
</dbReference>
<proteinExistence type="predicted"/>
<protein>
    <submittedName>
        <fullName evidence="2">Uncharacterized protein</fullName>
    </submittedName>
</protein>
<organism evidence="2 3">
    <name type="scientific">Pandoravirus celtis</name>
    <dbReference type="NCBI Taxonomy" id="2568002"/>
    <lineage>
        <taxon>Viruses</taxon>
        <taxon>Pandoravirus</taxon>
    </lineage>
</organism>
<feature type="region of interest" description="Disordered" evidence="1">
    <location>
        <begin position="23"/>
        <end position="45"/>
    </location>
</feature>
<evidence type="ECO:0000313" key="2">
    <source>
        <dbReference type="EMBL" id="QBZ81292.1"/>
    </source>
</evidence>
<reference evidence="2" key="1">
    <citation type="journal article" date="2019" name="Front. Microbiol.">
        <title>Pandoravirus Celtis Illustrates the Microevolution Processes at Work in the Giant Pandoraviridae Genomes.</title>
        <authorList>
            <person name="Legendre M."/>
            <person name="Alempic J.M."/>
            <person name="Philippe N."/>
            <person name="Lartigue A."/>
            <person name="Jeudy S."/>
            <person name="Poirot O."/>
            <person name="Ta N.T."/>
            <person name="Nin S."/>
            <person name="Coute Y."/>
            <person name="Abergel C."/>
            <person name="Claverie J.M."/>
        </authorList>
    </citation>
    <scope>NUCLEOTIDE SEQUENCE</scope>
</reference>
<accession>A0A4D6EIN7</accession>
<evidence type="ECO:0000313" key="3">
    <source>
        <dbReference type="Proteomes" id="UP001237152"/>
    </source>
</evidence>
<dbReference type="EMBL" id="MK174290">
    <property type="protein sequence ID" value="QBZ81292.1"/>
    <property type="molecule type" value="Genomic_DNA"/>
</dbReference>